<dbReference type="Proteomes" id="UP001642484">
    <property type="component" value="Unassembled WGS sequence"/>
</dbReference>
<protein>
    <submittedName>
        <fullName evidence="2">Uncharacterized protein</fullName>
    </submittedName>
</protein>
<accession>A0ABP0PPE1</accession>
<comment type="caution">
    <text evidence="2">The sequence shown here is derived from an EMBL/GenBank/DDBJ whole genome shotgun (WGS) entry which is preliminary data.</text>
</comment>
<sequence>MPPSQPKCAGQDHPTPLRTRVLRVSALAAVACLLAPGRPSAFVASPVRLGRVQRAVHVPKAAGKDADEGFLGDAEEEASEDAASPEFSVEESPSDESVSLTPTKTKADMARERLWNMPKEVAPYLGVARVTYLNKEKRDRSRNLVVIKAKNTQAVIEKSQRIIKHGTLSKIRMKRLMRHGRENFGRDTPWQWNRPGRRAFRMRSGMKDLRYADEKEKYQRKKLELRQPDWKRQRKRERPKRDFKWVGSSWKYGKGTRIARR</sequence>
<keyword evidence="3" id="KW-1185">Reference proteome</keyword>
<evidence type="ECO:0000313" key="3">
    <source>
        <dbReference type="Proteomes" id="UP001642484"/>
    </source>
</evidence>
<name>A0ABP0PPE1_9DINO</name>
<feature type="region of interest" description="Disordered" evidence="1">
    <location>
        <begin position="63"/>
        <end position="103"/>
    </location>
</feature>
<reference evidence="2 3" key="1">
    <citation type="submission" date="2024-02" db="EMBL/GenBank/DDBJ databases">
        <authorList>
            <person name="Chen Y."/>
            <person name="Shah S."/>
            <person name="Dougan E. K."/>
            <person name="Thang M."/>
            <person name="Chan C."/>
        </authorList>
    </citation>
    <scope>NUCLEOTIDE SEQUENCE [LARGE SCALE GENOMIC DNA]</scope>
</reference>
<proteinExistence type="predicted"/>
<dbReference type="EMBL" id="CAXAMN010023361">
    <property type="protein sequence ID" value="CAK9077102.1"/>
    <property type="molecule type" value="Genomic_DNA"/>
</dbReference>
<gene>
    <name evidence="2" type="ORF">CCMP2556_LOCUS38002</name>
</gene>
<evidence type="ECO:0000256" key="1">
    <source>
        <dbReference type="SAM" id="MobiDB-lite"/>
    </source>
</evidence>
<feature type="compositionally biased region" description="Acidic residues" evidence="1">
    <location>
        <begin position="68"/>
        <end position="80"/>
    </location>
</feature>
<organism evidence="2 3">
    <name type="scientific">Durusdinium trenchii</name>
    <dbReference type="NCBI Taxonomy" id="1381693"/>
    <lineage>
        <taxon>Eukaryota</taxon>
        <taxon>Sar</taxon>
        <taxon>Alveolata</taxon>
        <taxon>Dinophyceae</taxon>
        <taxon>Suessiales</taxon>
        <taxon>Symbiodiniaceae</taxon>
        <taxon>Durusdinium</taxon>
    </lineage>
</organism>
<evidence type="ECO:0000313" key="2">
    <source>
        <dbReference type="EMBL" id="CAK9077102.1"/>
    </source>
</evidence>